<keyword evidence="2" id="KW-1185">Reference proteome</keyword>
<gene>
    <name evidence="1" type="ORF">SAMN03080602_01319</name>
</gene>
<proteinExistence type="predicted"/>
<dbReference type="AlphaFoldDB" id="A0A1X7IZU8"/>
<dbReference type="Proteomes" id="UP000193420">
    <property type="component" value="Unassembled WGS sequence"/>
</dbReference>
<dbReference type="STRING" id="188872.SAMN03080602_01319"/>
<reference evidence="2" key="1">
    <citation type="submission" date="2017-04" db="EMBL/GenBank/DDBJ databases">
        <authorList>
            <person name="Varghese N."/>
            <person name="Submissions S."/>
        </authorList>
    </citation>
    <scope>NUCLEOTIDE SEQUENCE [LARGE SCALE GENOMIC DNA]</scope>
    <source>
        <strain evidence="2">DSM 19835</strain>
    </source>
</reference>
<name>A0A1X7IZU8_9FLAO</name>
<evidence type="ECO:0000313" key="1">
    <source>
        <dbReference type="EMBL" id="SMG20555.1"/>
    </source>
</evidence>
<sequence length="41" mass="4871">MGRIYDFVLVILKLYPFSFDYFFRAQIYGTLEAWPVCATSK</sequence>
<evidence type="ECO:0000313" key="2">
    <source>
        <dbReference type="Proteomes" id="UP000193420"/>
    </source>
</evidence>
<protein>
    <submittedName>
        <fullName evidence="1">Uncharacterized protein</fullName>
    </submittedName>
</protein>
<accession>A0A1X7IZU8</accession>
<dbReference type="EMBL" id="FXAO01000002">
    <property type="protein sequence ID" value="SMG20555.1"/>
    <property type="molecule type" value="Genomic_DNA"/>
</dbReference>
<organism evidence="1 2">
    <name type="scientific">Arenibacter troitsensis</name>
    <dbReference type="NCBI Taxonomy" id="188872"/>
    <lineage>
        <taxon>Bacteria</taxon>
        <taxon>Pseudomonadati</taxon>
        <taxon>Bacteroidota</taxon>
        <taxon>Flavobacteriia</taxon>
        <taxon>Flavobacteriales</taxon>
        <taxon>Flavobacteriaceae</taxon>
        <taxon>Arenibacter</taxon>
    </lineage>
</organism>